<keyword evidence="4" id="KW-0732">Signal</keyword>
<evidence type="ECO:0000256" key="1">
    <source>
        <dbReference type="ARBA" id="ARBA00004196"/>
    </source>
</evidence>
<dbReference type="PANTHER" id="PTHR30532:SF21">
    <property type="entry name" value="SIDEROPHORE-BINDING LIPOPROTEIN YFIY-RELATED"/>
    <property type="match status" value="1"/>
</dbReference>
<dbReference type="CDD" id="cd01146">
    <property type="entry name" value="FhuD"/>
    <property type="match status" value="1"/>
</dbReference>
<accession>A0A511MX24</accession>
<evidence type="ECO:0000256" key="2">
    <source>
        <dbReference type="ARBA" id="ARBA00008814"/>
    </source>
</evidence>
<comment type="caution">
    <text evidence="6">The sequence shown here is derived from an EMBL/GenBank/DDBJ whole genome shotgun (WGS) entry which is preliminary data.</text>
</comment>
<dbReference type="EMBL" id="BJXB01000001">
    <property type="protein sequence ID" value="GEM44686.1"/>
    <property type="molecule type" value="Genomic_DNA"/>
</dbReference>
<comment type="similarity">
    <text evidence="2">Belongs to the bacterial solute-binding protein 8 family.</text>
</comment>
<organism evidence="6 7">
    <name type="scientific">Deinococcus cellulosilyticus (strain DSM 18568 / NBRC 106333 / KACC 11606 / 5516J-15)</name>
    <dbReference type="NCBI Taxonomy" id="1223518"/>
    <lineage>
        <taxon>Bacteria</taxon>
        <taxon>Thermotogati</taxon>
        <taxon>Deinococcota</taxon>
        <taxon>Deinococci</taxon>
        <taxon>Deinococcales</taxon>
        <taxon>Deinococcaceae</taxon>
        <taxon>Deinococcus</taxon>
    </lineage>
</organism>
<evidence type="ECO:0000259" key="5">
    <source>
        <dbReference type="PROSITE" id="PS50983"/>
    </source>
</evidence>
<dbReference type="AlphaFoldDB" id="A0A511MX24"/>
<sequence>MKYPLILTLSLFATAQAQNCSGRLIQHAMGETCVPKEIKRLVVLDTGELDSALALGVKPVGAVQAVGGFPAYLKDRTEGITPVGTIAEPNLEKILALKPDLILSSKLRHGNIYNQLSKIAPTVMAEAVGVVWKDNLKLNAQALNKTKAYQLLMNNYNNRILKIQGQLKKARVNTTISMIRFVPGQTRIMLQDNFIGTILRDVKLPRPKSQNKAGFMDVATPESIPLMDGSYIFYSAYGPSEATPMKDYLQSPLWKNLSAVKNGRAKEVNDDYWYLGIGMLAANKVLDDLQRIFAQ</sequence>
<dbReference type="GO" id="GO:0030288">
    <property type="term" value="C:outer membrane-bounded periplasmic space"/>
    <property type="evidence" value="ECO:0007669"/>
    <property type="project" value="TreeGrafter"/>
</dbReference>
<reference evidence="6 7" key="1">
    <citation type="submission" date="2019-07" db="EMBL/GenBank/DDBJ databases">
        <title>Whole genome shotgun sequence of Deinococcus cellulosilyticus NBRC 106333.</title>
        <authorList>
            <person name="Hosoyama A."/>
            <person name="Uohara A."/>
            <person name="Ohji S."/>
            <person name="Ichikawa N."/>
        </authorList>
    </citation>
    <scope>NUCLEOTIDE SEQUENCE [LARGE SCALE GENOMIC DNA]</scope>
    <source>
        <strain evidence="6 7">NBRC 106333</strain>
    </source>
</reference>
<dbReference type="SUPFAM" id="SSF53807">
    <property type="entry name" value="Helical backbone' metal receptor"/>
    <property type="match status" value="1"/>
</dbReference>
<protein>
    <submittedName>
        <fullName evidence="6">ABC transporter periplasmic component</fullName>
    </submittedName>
</protein>
<dbReference type="GO" id="GO:1901678">
    <property type="term" value="P:iron coordination entity transport"/>
    <property type="evidence" value="ECO:0007669"/>
    <property type="project" value="UniProtKB-ARBA"/>
</dbReference>
<keyword evidence="3" id="KW-0813">Transport</keyword>
<evidence type="ECO:0000313" key="7">
    <source>
        <dbReference type="Proteomes" id="UP000321306"/>
    </source>
</evidence>
<name>A0A511MX24_DEIC1</name>
<dbReference type="InterPro" id="IPR051313">
    <property type="entry name" value="Bact_iron-sidero_bind"/>
</dbReference>
<dbReference type="InterPro" id="IPR002491">
    <property type="entry name" value="ABC_transptr_periplasmic_BD"/>
</dbReference>
<proteinExistence type="inferred from homology"/>
<dbReference type="Pfam" id="PF01497">
    <property type="entry name" value="Peripla_BP_2"/>
    <property type="match status" value="1"/>
</dbReference>
<dbReference type="OrthoDB" id="9793175at2"/>
<dbReference type="PANTHER" id="PTHR30532">
    <property type="entry name" value="IRON III DICITRATE-BINDING PERIPLASMIC PROTEIN"/>
    <property type="match status" value="1"/>
</dbReference>
<dbReference type="RefSeq" id="WP_146881825.1">
    <property type="nucleotide sequence ID" value="NZ_BJXB01000001.1"/>
</dbReference>
<dbReference type="PROSITE" id="PS50983">
    <property type="entry name" value="FE_B12_PBP"/>
    <property type="match status" value="1"/>
</dbReference>
<keyword evidence="7" id="KW-1185">Reference proteome</keyword>
<feature type="domain" description="Fe/B12 periplasmic-binding" evidence="5">
    <location>
        <begin position="40"/>
        <end position="295"/>
    </location>
</feature>
<comment type="subcellular location">
    <subcellularLocation>
        <location evidence="1">Cell envelope</location>
    </subcellularLocation>
</comment>
<dbReference type="Gene3D" id="3.40.50.1980">
    <property type="entry name" value="Nitrogenase molybdenum iron protein domain"/>
    <property type="match status" value="2"/>
</dbReference>
<dbReference type="Proteomes" id="UP000321306">
    <property type="component" value="Unassembled WGS sequence"/>
</dbReference>
<evidence type="ECO:0000313" key="6">
    <source>
        <dbReference type="EMBL" id="GEM44686.1"/>
    </source>
</evidence>
<evidence type="ECO:0000256" key="4">
    <source>
        <dbReference type="ARBA" id="ARBA00022729"/>
    </source>
</evidence>
<evidence type="ECO:0000256" key="3">
    <source>
        <dbReference type="ARBA" id="ARBA00022448"/>
    </source>
</evidence>
<gene>
    <name evidence="6" type="ORF">DC3_03210</name>
</gene>